<dbReference type="STRING" id="1184267.A11Q_155"/>
<dbReference type="GO" id="GO:0015421">
    <property type="term" value="F:ABC-type oligopeptide transporter activity"/>
    <property type="evidence" value="ECO:0007669"/>
    <property type="project" value="TreeGrafter"/>
</dbReference>
<evidence type="ECO:0000256" key="7">
    <source>
        <dbReference type="ARBA" id="ARBA00023136"/>
    </source>
</evidence>
<keyword evidence="12" id="KW-1185">Reference proteome</keyword>
<keyword evidence="2" id="KW-0813">Transport</keyword>
<dbReference type="PANTHER" id="PTHR43394:SF1">
    <property type="entry name" value="ATP-BINDING CASSETTE SUB-FAMILY B MEMBER 10, MITOCHONDRIAL"/>
    <property type="match status" value="1"/>
</dbReference>
<evidence type="ECO:0000256" key="2">
    <source>
        <dbReference type="ARBA" id="ARBA00022448"/>
    </source>
</evidence>
<organism evidence="11 12">
    <name type="scientific">Pseudobdellovibrio exovorus JSS</name>
    <dbReference type="NCBI Taxonomy" id="1184267"/>
    <lineage>
        <taxon>Bacteria</taxon>
        <taxon>Pseudomonadati</taxon>
        <taxon>Bdellovibrionota</taxon>
        <taxon>Bdellovibrionia</taxon>
        <taxon>Bdellovibrionales</taxon>
        <taxon>Pseudobdellovibrionaceae</taxon>
        <taxon>Pseudobdellovibrio</taxon>
    </lineage>
</organism>
<evidence type="ECO:0000256" key="1">
    <source>
        <dbReference type="ARBA" id="ARBA00004651"/>
    </source>
</evidence>
<feature type="transmembrane region" description="Helical" evidence="8">
    <location>
        <begin position="20"/>
        <end position="44"/>
    </location>
</feature>
<feature type="domain" description="ABC transporter" evidence="9">
    <location>
        <begin position="334"/>
        <end position="567"/>
    </location>
</feature>
<dbReference type="EMBL" id="CP003537">
    <property type="protein sequence ID" value="AGH94375.1"/>
    <property type="molecule type" value="Genomic_DNA"/>
</dbReference>
<protein>
    <submittedName>
        <fullName evidence="11">ABC transporter, nucleotide binding/ATPase protein</fullName>
    </submittedName>
</protein>
<dbReference type="SMART" id="SM00382">
    <property type="entry name" value="AAA"/>
    <property type="match status" value="1"/>
</dbReference>
<evidence type="ECO:0000313" key="11">
    <source>
        <dbReference type="EMBL" id="AGH94375.1"/>
    </source>
</evidence>
<dbReference type="InterPro" id="IPR027417">
    <property type="entry name" value="P-loop_NTPase"/>
</dbReference>
<reference evidence="11 12" key="1">
    <citation type="journal article" date="2013" name="ISME J.">
        <title>By their genes ye shall know them: genomic signatures of predatory bacteria.</title>
        <authorList>
            <person name="Pasternak Z."/>
            <person name="Pietrokovski S."/>
            <person name="Rotem O."/>
            <person name="Gophna U."/>
            <person name="Lurie-Weinberger M.N."/>
            <person name="Jurkevitch E."/>
        </authorList>
    </citation>
    <scope>NUCLEOTIDE SEQUENCE [LARGE SCALE GENOMIC DNA]</scope>
    <source>
        <strain evidence="11 12">JSS</strain>
    </source>
</reference>
<dbReference type="PANTHER" id="PTHR43394">
    <property type="entry name" value="ATP-DEPENDENT PERMEASE MDL1, MITOCHONDRIAL"/>
    <property type="match status" value="1"/>
</dbReference>
<dbReference type="PROSITE" id="PS51257">
    <property type="entry name" value="PROKAR_LIPOPROTEIN"/>
    <property type="match status" value="1"/>
</dbReference>
<keyword evidence="5" id="KW-0067">ATP-binding</keyword>
<dbReference type="CDD" id="cd18552">
    <property type="entry name" value="ABC_6TM_MsbA_like"/>
    <property type="match status" value="1"/>
</dbReference>
<dbReference type="KEGG" id="bex:A11Q_155"/>
<feature type="transmembrane region" description="Helical" evidence="8">
    <location>
        <begin position="157"/>
        <end position="175"/>
    </location>
</feature>
<keyword evidence="4" id="KW-0547">Nucleotide-binding</keyword>
<feature type="domain" description="ABC transmembrane type-1" evidence="10">
    <location>
        <begin position="20"/>
        <end position="300"/>
    </location>
</feature>
<dbReference type="Proteomes" id="UP000012040">
    <property type="component" value="Chromosome"/>
</dbReference>
<dbReference type="GO" id="GO:0016887">
    <property type="term" value="F:ATP hydrolysis activity"/>
    <property type="evidence" value="ECO:0007669"/>
    <property type="project" value="InterPro"/>
</dbReference>
<comment type="subcellular location">
    <subcellularLocation>
        <location evidence="1">Cell membrane</location>
        <topology evidence="1">Multi-pass membrane protein</topology>
    </subcellularLocation>
</comment>
<keyword evidence="3 8" id="KW-0812">Transmembrane</keyword>
<dbReference type="Pfam" id="PF00664">
    <property type="entry name" value="ABC_membrane"/>
    <property type="match status" value="1"/>
</dbReference>
<dbReference type="PROSITE" id="PS00211">
    <property type="entry name" value="ABC_TRANSPORTER_1"/>
    <property type="match status" value="1"/>
</dbReference>
<evidence type="ECO:0000259" key="10">
    <source>
        <dbReference type="PROSITE" id="PS50929"/>
    </source>
</evidence>
<dbReference type="Gene3D" id="1.20.1560.10">
    <property type="entry name" value="ABC transporter type 1, transmembrane domain"/>
    <property type="match status" value="1"/>
</dbReference>
<dbReference type="eggNOG" id="COG1132">
    <property type="taxonomic scope" value="Bacteria"/>
</dbReference>
<evidence type="ECO:0000259" key="9">
    <source>
        <dbReference type="PROSITE" id="PS50893"/>
    </source>
</evidence>
<dbReference type="SUPFAM" id="SSF90123">
    <property type="entry name" value="ABC transporter transmembrane region"/>
    <property type="match status" value="1"/>
</dbReference>
<dbReference type="Pfam" id="PF00005">
    <property type="entry name" value="ABC_tran"/>
    <property type="match status" value="1"/>
</dbReference>
<dbReference type="InterPro" id="IPR039421">
    <property type="entry name" value="Type_1_exporter"/>
</dbReference>
<dbReference type="InterPro" id="IPR011527">
    <property type="entry name" value="ABC1_TM_dom"/>
</dbReference>
<dbReference type="Gene3D" id="3.40.50.300">
    <property type="entry name" value="P-loop containing nucleotide triphosphate hydrolases"/>
    <property type="match status" value="1"/>
</dbReference>
<dbReference type="InterPro" id="IPR003439">
    <property type="entry name" value="ABC_transporter-like_ATP-bd"/>
</dbReference>
<feature type="transmembrane region" description="Helical" evidence="8">
    <location>
        <begin position="240"/>
        <end position="260"/>
    </location>
</feature>
<feature type="transmembrane region" description="Helical" evidence="8">
    <location>
        <begin position="132"/>
        <end position="151"/>
    </location>
</feature>
<dbReference type="GO" id="GO:0005524">
    <property type="term" value="F:ATP binding"/>
    <property type="evidence" value="ECO:0007669"/>
    <property type="project" value="UniProtKB-KW"/>
</dbReference>
<keyword evidence="6 8" id="KW-1133">Transmembrane helix</keyword>
<dbReference type="AlphaFoldDB" id="M4V7G3"/>
<evidence type="ECO:0000313" key="12">
    <source>
        <dbReference type="Proteomes" id="UP000012040"/>
    </source>
</evidence>
<dbReference type="PROSITE" id="PS50929">
    <property type="entry name" value="ABC_TM1F"/>
    <property type="match status" value="1"/>
</dbReference>
<evidence type="ECO:0000256" key="5">
    <source>
        <dbReference type="ARBA" id="ARBA00022840"/>
    </source>
</evidence>
<evidence type="ECO:0000256" key="6">
    <source>
        <dbReference type="ARBA" id="ARBA00022989"/>
    </source>
</evidence>
<dbReference type="InterPro" id="IPR017871">
    <property type="entry name" value="ABC_transporter-like_CS"/>
</dbReference>
<dbReference type="InterPro" id="IPR003593">
    <property type="entry name" value="AAA+_ATPase"/>
</dbReference>
<dbReference type="InterPro" id="IPR036640">
    <property type="entry name" value="ABC1_TM_sf"/>
</dbReference>
<evidence type="ECO:0000256" key="8">
    <source>
        <dbReference type="SAM" id="Phobius"/>
    </source>
</evidence>
<dbReference type="OrthoDB" id="5578035at2"/>
<dbReference type="RefSeq" id="WP_015468865.1">
    <property type="nucleotide sequence ID" value="NC_020813.1"/>
</dbReference>
<evidence type="ECO:0000256" key="4">
    <source>
        <dbReference type="ARBA" id="ARBA00022741"/>
    </source>
</evidence>
<dbReference type="GO" id="GO:0005886">
    <property type="term" value="C:plasma membrane"/>
    <property type="evidence" value="ECO:0007669"/>
    <property type="project" value="UniProtKB-SubCell"/>
</dbReference>
<dbReference type="PATRIC" id="fig|1184267.3.peg.158"/>
<dbReference type="FunFam" id="3.40.50.300:FF:000287">
    <property type="entry name" value="Multidrug ABC transporter ATP-binding protein"/>
    <property type="match status" value="1"/>
</dbReference>
<feature type="transmembrane region" description="Helical" evidence="8">
    <location>
        <begin position="56"/>
        <end position="77"/>
    </location>
</feature>
<gene>
    <name evidence="11" type="ORF">A11Q_155</name>
</gene>
<accession>M4V7G3</accession>
<dbReference type="SUPFAM" id="SSF52540">
    <property type="entry name" value="P-loop containing nucleoside triphosphate hydrolases"/>
    <property type="match status" value="1"/>
</dbReference>
<evidence type="ECO:0000256" key="3">
    <source>
        <dbReference type="ARBA" id="ARBA00022692"/>
    </source>
</evidence>
<dbReference type="HOGENOM" id="CLU_000604_84_7_7"/>
<name>M4V7G3_9BACT</name>
<feature type="transmembrane region" description="Helical" evidence="8">
    <location>
        <begin position="266"/>
        <end position="284"/>
    </location>
</feature>
<keyword evidence="7 8" id="KW-0472">Membrane</keyword>
<sequence>MPSELKSVLKELFAFKKYLIIVAITGITGAACKGYIALFIQQMIDAASNPDKLRSMAWVGVALAFGIGVSRYFHIFLMNMAAEKVSQALRQKLQTKFMKLNLKFHNNYAAGSGGLISRTMNDIRIVHDGLRLFADLFSAPLVFIFLIRNLFVLDAQLTIYILFVTPLLAIFLKKISRGIRKYSIFGIEQLEKITATIKESLDGVRTIQAFNLEKRMETRLKQQGGDFIYMRRKVHALIESMGPITEFIATFLILGVVFYFSQKISLGLATAGTLIGFITALLQVNEPIKKFQEAYVRIQETRVAAARVFSMLDEDSEVEEAQNPIPFPENWQTIQYKNVHFSYGEEKLLQDFNLTIRKGQVVAFVGESGSGKSTLANLLARFYDPQKGEILIGDRNIRDIQLSALRHNIGLVSQDVFLFSDTIENNILAEKDGPDHEGVERAAKAAHAHDFISRLPLQYNTQTGERGNLLSGGEKQRVGIARAFYKDSPILILDEATSALDSISEEQVQRGLETLMKGRTTFVIAHRLSTVQNADLILVLNKGKIVEQGTHSELLSKKGEYSKLFEMQMR</sequence>
<proteinExistence type="predicted"/>
<dbReference type="PROSITE" id="PS50893">
    <property type="entry name" value="ABC_TRANSPORTER_2"/>
    <property type="match status" value="1"/>
</dbReference>